<dbReference type="EMBL" id="CP086322">
    <property type="protein sequence ID" value="UQA98171.1"/>
    <property type="molecule type" value="Genomic_DNA"/>
</dbReference>
<feature type="region of interest" description="Disordered" evidence="1">
    <location>
        <begin position="1"/>
        <end position="20"/>
    </location>
</feature>
<evidence type="ECO:0000313" key="3">
    <source>
        <dbReference type="Proteomes" id="UP000830115"/>
    </source>
</evidence>
<keyword evidence="3" id="KW-1185">Reference proteome</keyword>
<dbReference type="Proteomes" id="UP000830115">
    <property type="component" value="Chromosome"/>
</dbReference>
<name>A0ABY4MP12_9ACTN</name>
<evidence type="ECO:0000256" key="1">
    <source>
        <dbReference type="SAM" id="MobiDB-lite"/>
    </source>
</evidence>
<reference evidence="2" key="1">
    <citation type="submission" date="2021-10" db="EMBL/GenBank/DDBJ databases">
        <title>Streptomyces nigrumlapis sp.nov.,an antimicrobial producing actinobacterium isolated from Black Gobi rocks.</title>
        <authorList>
            <person name="Wen Y."/>
            <person name="Zhang W."/>
            <person name="Liu X.G."/>
        </authorList>
    </citation>
    <scope>NUCLEOTIDE SEQUENCE</scope>
    <source>
        <strain evidence="2">ST13-2-2</strain>
    </source>
</reference>
<gene>
    <name evidence="2" type="ORF">K9S39_04750</name>
</gene>
<accession>A0ABY4MP12</accession>
<proteinExistence type="predicted"/>
<sequence length="154" mass="17364">MSSMVDRHEHKQLRGPSTDEARMRLEKFGDRVRFLGKTPNDEQMKKLMARNDPRIYPGRFVTCTDNPARRLCRLPGEVSNTPNPGGCKPLSCRNVALTIANIQAWHDRLDDIDTRLKAADVLAPRARARLEEEREDILAFLTRADASEPAGTPA</sequence>
<dbReference type="RefSeq" id="WP_248869223.1">
    <property type="nucleotide sequence ID" value="NZ_CP086322.1"/>
</dbReference>
<evidence type="ECO:0000313" key="2">
    <source>
        <dbReference type="EMBL" id="UQA98171.1"/>
    </source>
</evidence>
<organism evidence="2 3">
    <name type="scientific">Streptomyces halobius</name>
    <dbReference type="NCBI Taxonomy" id="2879846"/>
    <lineage>
        <taxon>Bacteria</taxon>
        <taxon>Bacillati</taxon>
        <taxon>Actinomycetota</taxon>
        <taxon>Actinomycetes</taxon>
        <taxon>Kitasatosporales</taxon>
        <taxon>Streptomycetaceae</taxon>
        <taxon>Streptomyces</taxon>
    </lineage>
</organism>
<protein>
    <submittedName>
        <fullName evidence="2">Uncharacterized protein</fullName>
    </submittedName>
</protein>